<dbReference type="Proteomes" id="UP001200430">
    <property type="component" value="Unassembled WGS sequence"/>
</dbReference>
<evidence type="ECO:0000256" key="1">
    <source>
        <dbReference type="ARBA" id="ARBA00007594"/>
    </source>
</evidence>
<keyword evidence="4 6" id="KW-0687">Ribonucleoprotein</keyword>
<evidence type="ECO:0000256" key="3">
    <source>
        <dbReference type="ARBA" id="ARBA00022980"/>
    </source>
</evidence>
<dbReference type="CDD" id="cd01658">
    <property type="entry name" value="Ribosomal_L30"/>
    <property type="match status" value="1"/>
</dbReference>
<dbReference type="PANTHER" id="PTHR15892">
    <property type="entry name" value="MITOCHONDRIAL RIBOSOMAL PROTEIN L30"/>
    <property type="match status" value="1"/>
</dbReference>
<evidence type="ECO:0000256" key="2">
    <source>
        <dbReference type="ARBA" id="ARBA00011838"/>
    </source>
</evidence>
<dbReference type="Pfam" id="PF00327">
    <property type="entry name" value="Ribosomal_L30"/>
    <property type="match status" value="1"/>
</dbReference>
<dbReference type="NCBIfam" id="TIGR01308">
    <property type="entry name" value="rpmD_bact"/>
    <property type="match status" value="1"/>
</dbReference>
<dbReference type="GO" id="GO:0005840">
    <property type="term" value="C:ribosome"/>
    <property type="evidence" value="ECO:0007669"/>
    <property type="project" value="UniProtKB-KW"/>
</dbReference>
<protein>
    <recommendedName>
        <fullName evidence="5">50S ribosomal protein L30</fullName>
    </recommendedName>
</protein>
<dbReference type="InterPro" id="IPR036919">
    <property type="entry name" value="Ribo_uL30_ferredoxin-like_sf"/>
</dbReference>
<sequence length="61" mass="6838">MAKLIITWKRSTIGRPPKQERTVKALGLKKLNSTVIHEDTPQIRGMVAKVAHLVECSTVEE</sequence>
<keyword evidence="3 6" id="KW-0689">Ribosomal protein</keyword>
<evidence type="ECO:0000259" key="7">
    <source>
        <dbReference type="Pfam" id="PF00327"/>
    </source>
</evidence>
<evidence type="ECO:0000256" key="6">
    <source>
        <dbReference type="RuleBase" id="RU003734"/>
    </source>
</evidence>
<proteinExistence type="inferred from homology"/>
<evidence type="ECO:0000313" key="9">
    <source>
        <dbReference type="Proteomes" id="UP001200430"/>
    </source>
</evidence>
<dbReference type="Gene3D" id="3.30.1390.20">
    <property type="entry name" value="Ribosomal protein L30, ferredoxin-like fold domain"/>
    <property type="match status" value="1"/>
</dbReference>
<dbReference type="PANTHER" id="PTHR15892:SF2">
    <property type="entry name" value="LARGE RIBOSOMAL SUBUNIT PROTEIN UL30M"/>
    <property type="match status" value="1"/>
</dbReference>
<comment type="subunit">
    <text evidence="2">Part of the 50S ribosomal subunit.</text>
</comment>
<dbReference type="InterPro" id="IPR018038">
    <property type="entry name" value="Ribosomal_uL30_CS"/>
</dbReference>
<dbReference type="InterPro" id="IPR016082">
    <property type="entry name" value="Ribosomal_uL30_ferredoxin-like"/>
</dbReference>
<evidence type="ECO:0000256" key="4">
    <source>
        <dbReference type="ARBA" id="ARBA00023274"/>
    </source>
</evidence>
<evidence type="ECO:0000313" key="8">
    <source>
        <dbReference type="EMBL" id="MCF4141488.1"/>
    </source>
</evidence>
<keyword evidence="9" id="KW-1185">Reference proteome</keyword>
<dbReference type="HAMAP" id="MF_01371_B">
    <property type="entry name" value="Ribosomal_uL30_B"/>
    <property type="match status" value="1"/>
</dbReference>
<dbReference type="InterPro" id="IPR005996">
    <property type="entry name" value="Ribosomal_uL30_bac-type"/>
</dbReference>
<dbReference type="PIRSF" id="PIRSF002211">
    <property type="entry name" value="Ribosomal_L30_bac-type"/>
    <property type="match status" value="1"/>
</dbReference>
<dbReference type="SUPFAM" id="SSF55129">
    <property type="entry name" value="Ribosomal protein L30p/L7e"/>
    <property type="match status" value="1"/>
</dbReference>
<comment type="similarity">
    <text evidence="1 6">Belongs to the universal ribosomal protein uL30 family.</text>
</comment>
<dbReference type="EMBL" id="JAKGUD010000001">
    <property type="protein sequence ID" value="MCF4141488.1"/>
    <property type="molecule type" value="Genomic_DNA"/>
</dbReference>
<name>A0ABS9EJV6_9BACT</name>
<reference evidence="8 9" key="1">
    <citation type="submission" date="2022-01" db="EMBL/GenBank/DDBJ databases">
        <title>Dethiosulfovibrio faecalis sp. nov., a novel proteolytic, non-sulfur-reducing bacterium isolated from a marine aquaculture solid waste bioreactor.</title>
        <authorList>
            <person name="Grabowski S."/>
            <person name="Apolinario E."/>
            <person name="Schneider N."/>
            <person name="Marshall C.W."/>
            <person name="Sowers K.R."/>
        </authorList>
    </citation>
    <scope>NUCLEOTIDE SEQUENCE [LARGE SCALE GENOMIC DNA]</scope>
    <source>
        <strain evidence="8 9">DSM 12537</strain>
    </source>
</reference>
<comment type="caution">
    <text evidence="8">The sequence shown here is derived from an EMBL/GenBank/DDBJ whole genome shotgun (WGS) entry which is preliminary data.</text>
</comment>
<dbReference type="PROSITE" id="PS00634">
    <property type="entry name" value="RIBOSOMAL_L30"/>
    <property type="match status" value="1"/>
</dbReference>
<feature type="domain" description="Large ribosomal subunit protein uL30-like ferredoxin-like fold" evidence="7">
    <location>
        <begin position="4"/>
        <end position="54"/>
    </location>
</feature>
<gene>
    <name evidence="8" type="primary">rpmD</name>
    <name evidence="8" type="ORF">L2W38_01480</name>
</gene>
<accession>A0ABS9EJV6</accession>
<evidence type="ECO:0000256" key="5">
    <source>
        <dbReference type="ARBA" id="ARBA00035492"/>
    </source>
</evidence>
<dbReference type="RefSeq" id="WP_005661731.1">
    <property type="nucleotide sequence ID" value="NZ_JAKGUD010000001.1"/>
</dbReference>
<organism evidence="8 9">
    <name type="scientific">Dethiosulfovibrio marinus</name>
    <dbReference type="NCBI Taxonomy" id="133532"/>
    <lineage>
        <taxon>Bacteria</taxon>
        <taxon>Thermotogati</taxon>
        <taxon>Synergistota</taxon>
        <taxon>Synergistia</taxon>
        <taxon>Synergistales</taxon>
        <taxon>Dethiosulfovibrionaceae</taxon>
        <taxon>Dethiosulfovibrio</taxon>
    </lineage>
</organism>